<keyword evidence="2" id="KW-1185">Reference proteome</keyword>
<feature type="non-terminal residue" evidence="1">
    <location>
        <position position="1"/>
    </location>
</feature>
<comment type="caution">
    <text evidence="1">The sequence shown here is derived from an EMBL/GenBank/DDBJ whole genome shotgun (WGS) entry which is preliminary data.</text>
</comment>
<evidence type="ECO:0000313" key="2">
    <source>
        <dbReference type="Proteomes" id="UP000789920"/>
    </source>
</evidence>
<reference evidence="1" key="1">
    <citation type="submission" date="2021-06" db="EMBL/GenBank/DDBJ databases">
        <authorList>
            <person name="Kallberg Y."/>
            <person name="Tangrot J."/>
            <person name="Rosling A."/>
        </authorList>
    </citation>
    <scope>NUCLEOTIDE SEQUENCE</scope>
    <source>
        <strain evidence="1">MA461A</strain>
    </source>
</reference>
<protein>
    <submittedName>
        <fullName evidence="1">7804_t:CDS:1</fullName>
    </submittedName>
</protein>
<gene>
    <name evidence="1" type="ORF">RPERSI_LOCUS8293</name>
</gene>
<dbReference type="Proteomes" id="UP000789920">
    <property type="component" value="Unassembled WGS sequence"/>
</dbReference>
<sequence>VSESEFFCPICQNGEQENFVSRTNQKTCLIEPTIANTFLESTFILYTMIFDSNYPPTVTNSNNLPTIIKSGNSPNSSNSATITNSSNSATFTIANSNALNTSIEFANASNPIGNSSNLTISMDFTDSSNPAIPIIFNPDNYTAFTNNSAIFANSNNSTIPTAYINSNNLTTSASIANFNNLSILPLLTLLLVKNKKQIFKKFLQN</sequence>
<evidence type="ECO:0000313" key="1">
    <source>
        <dbReference type="EMBL" id="CAG8661509.1"/>
    </source>
</evidence>
<organism evidence="1 2">
    <name type="scientific">Racocetra persica</name>
    <dbReference type="NCBI Taxonomy" id="160502"/>
    <lineage>
        <taxon>Eukaryota</taxon>
        <taxon>Fungi</taxon>
        <taxon>Fungi incertae sedis</taxon>
        <taxon>Mucoromycota</taxon>
        <taxon>Glomeromycotina</taxon>
        <taxon>Glomeromycetes</taxon>
        <taxon>Diversisporales</taxon>
        <taxon>Gigasporaceae</taxon>
        <taxon>Racocetra</taxon>
    </lineage>
</organism>
<dbReference type="EMBL" id="CAJVQC010014865">
    <property type="protein sequence ID" value="CAG8661509.1"/>
    <property type="molecule type" value="Genomic_DNA"/>
</dbReference>
<proteinExistence type="predicted"/>
<name>A0ACA9NJL0_9GLOM</name>
<accession>A0ACA9NJL0</accession>